<dbReference type="InterPro" id="IPR036282">
    <property type="entry name" value="Glutathione-S-Trfase_C_sf"/>
</dbReference>
<dbReference type="SUPFAM" id="SSF47616">
    <property type="entry name" value="GST C-terminal domain-like"/>
    <property type="match status" value="1"/>
</dbReference>
<dbReference type="InterPro" id="IPR004046">
    <property type="entry name" value="GST_C"/>
</dbReference>
<dbReference type="InterPro" id="IPR004045">
    <property type="entry name" value="Glutathione_S-Trfase_N"/>
</dbReference>
<dbReference type="AlphaFoldDB" id="A0A7W9CJL2"/>
<dbReference type="PROSITE" id="PS50404">
    <property type="entry name" value="GST_NTER"/>
    <property type="match status" value="1"/>
</dbReference>
<gene>
    <name evidence="3" type="ORF">GGR13_002353</name>
</gene>
<dbReference type="Proteomes" id="UP000545037">
    <property type="component" value="Unassembled WGS sequence"/>
</dbReference>
<evidence type="ECO:0000259" key="2">
    <source>
        <dbReference type="PROSITE" id="PS50405"/>
    </source>
</evidence>
<reference evidence="3 4" key="1">
    <citation type="submission" date="2020-08" db="EMBL/GenBank/DDBJ databases">
        <title>Genomic Encyclopedia of Type Strains, Phase IV (KMG-IV): sequencing the most valuable type-strain genomes for metagenomic binning, comparative biology and taxonomic classification.</title>
        <authorList>
            <person name="Goeker M."/>
        </authorList>
    </citation>
    <scope>NUCLEOTIDE SEQUENCE [LARGE SCALE GENOMIC DNA]</scope>
    <source>
        <strain evidence="3 4">DSM 4737</strain>
    </source>
</reference>
<feature type="domain" description="GST C-terminal" evidence="2">
    <location>
        <begin position="94"/>
        <end position="224"/>
    </location>
</feature>
<dbReference type="PANTHER" id="PTHR44051:SF8">
    <property type="entry name" value="GLUTATHIONE S-TRANSFERASE GSTA"/>
    <property type="match status" value="1"/>
</dbReference>
<comment type="caution">
    <text evidence="3">The sequence shown here is derived from an EMBL/GenBank/DDBJ whole genome shotgun (WGS) entry which is preliminary data.</text>
</comment>
<evidence type="ECO:0000313" key="4">
    <source>
        <dbReference type="Proteomes" id="UP000545037"/>
    </source>
</evidence>
<dbReference type="EC" id="2.5.1.18" evidence="3"/>
<name>A0A7W9CJL2_9CAUL</name>
<accession>A0A7W9CJL2</accession>
<dbReference type="EMBL" id="JACHOR010000004">
    <property type="protein sequence ID" value="MBB5746746.1"/>
    <property type="molecule type" value="Genomic_DNA"/>
</dbReference>
<evidence type="ECO:0000259" key="1">
    <source>
        <dbReference type="PROSITE" id="PS50404"/>
    </source>
</evidence>
<evidence type="ECO:0000313" key="3">
    <source>
        <dbReference type="EMBL" id="MBB5746746.1"/>
    </source>
</evidence>
<dbReference type="SUPFAM" id="SSF52833">
    <property type="entry name" value="Thioredoxin-like"/>
    <property type="match status" value="1"/>
</dbReference>
<proteinExistence type="predicted"/>
<dbReference type="Pfam" id="PF00043">
    <property type="entry name" value="GST_C"/>
    <property type="match status" value="1"/>
</dbReference>
<sequence>MQSGVMAALELFHFPFDPGSRAARLALGEARLEWTETLVRPWEPDCVLGQFNPSGMPPVLRVTDTGKPLILCEAPAILGWLEDAQKAPLLLPADLSERAEARRLTGWFDRRFMDEVNAVLLHERMEKPLLRLGPPEARALREGRDALKGHLAMMEALLNERDWLTGRRMSQADLVAGAHISILDYFGEVSWKAWPGLKTWYMRLKSRPSFRPLLADRFQGLAPVAHYADLDF</sequence>
<organism evidence="3 4">
    <name type="scientific">Brevundimonas variabilis</name>
    <dbReference type="NCBI Taxonomy" id="74312"/>
    <lineage>
        <taxon>Bacteria</taxon>
        <taxon>Pseudomonadati</taxon>
        <taxon>Pseudomonadota</taxon>
        <taxon>Alphaproteobacteria</taxon>
        <taxon>Caulobacterales</taxon>
        <taxon>Caulobacteraceae</taxon>
        <taxon>Brevundimonas</taxon>
    </lineage>
</organism>
<keyword evidence="3" id="KW-0808">Transferase</keyword>
<dbReference type="CDD" id="cd00299">
    <property type="entry name" value="GST_C_family"/>
    <property type="match status" value="1"/>
</dbReference>
<dbReference type="PROSITE" id="PS50405">
    <property type="entry name" value="GST_CTER"/>
    <property type="match status" value="1"/>
</dbReference>
<feature type="domain" description="GST N-terminal" evidence="1">
    <location>
        <begin position="7"/>
        <end position="89"/>
    </location>
</feature>
<dbReference type="Gene3D" id="1.20.1050.10">
    <property type="match status" value="1"/>
</dbReference>
<keyword evidence="4" id="KW-1185">Reference proteome</keyword>
<dbReference type="Gene3D" id="3.40.30.10">
    <property type="entry name" value="Glutaredoxin"/>
    <property type="match status" value="1"/>
</dbReference>
<dbReference type="InterPro" id="IPR010987">
    <property type="entry name" value="Glutathione-S-Trfase_C-like"/>
</dbReference>
<dbReference type="InterPro" id="IPR036249">
    <property type="entry name" value="Thioredoxin-like_sf"/>
</dbReference>
<dbReference type="PANTHER" id="PTHR44051">
    <property type="entry name" value="GLUTATHIONE S-TRANSFERASE-RELATED"/>
    <property type="match status" value="1"/>
</dbReference>
<dbReference type="CDD" id="cd00570">
    <property type="entry name" value="GST_N_family"/>
    <property type="match status" value="1"/>
</dbReference>
<dbReference type="RefSeq" id="WP_246347827.1">
    <property type="nucleotide sequence ID" value="NZ_JACHOR010000004.1"/>
</dbReference>
<dbReference type="GO" id="GO:0004364">
    <property type="term" value="F:glutathione transferase activity"/>
    <property type="evidence" value="ECO:0007669"/>
    <property type="project" value="UniProtKB-EC"/>
</dbReference>
<protein>
    <submittedName>
        <fullName evidence="3">Glutathione S-transferase</fullName>
        <ecNumber evidence="3">2.5.1.18</ecNumber>
    </submittedName>
</protein>
<dbReference type="Pfam" id="PF13409">
    <property type="entry name" value="GST_N_2"/>
    <property type="match status" value="1"/>
</dbReference>